<dbReference type="Gene3D" id="1.50.10.20">
    <property type="match status" value="1"/>
</dbReference>
<protein>
    <submittedName>
        <fullName evidence="5">Alpha-2-macroglobulin family protein</fullName>
    </submittedName>
</protein>
<dbReference type="Pfam" id="PF17972">
    <property type="entry name" value="bMG5"/>
    <property type="match status" value="1"/>
</dbReference>
<feature type="domain" description="Alpha-2-macroglobulin bait region" evidence="3">
    <location>
        <begin position="922"/>
        <end position="1063"/>
    </location>
</feature>
<dbReference type="SMART" id="SM01419">
    <property type="entry name" value="Thiol-ester_cl"/>
    <property type="match status" value="1"/>
</dbReference>
<keyword evidence="6" id="KW-1185">Reference proteome</keyword>
<dbReference type="InterPro" id="IPR011625">
    <property type="entry name" value="A2M_N_BRD"/>
</dbReference>
<dbReference type="InterPro" id="IPR008930">
    <property type="entry name" value="Terpenoid_cyclase/PrenylTrfase"/>
</dbReference>
<dbReference type="InterPro" id="IPR021868">
    <property type="entry name" value="Alpha_2_Macroglob_MG3"/>
</dbReference>
<dbReference type="EMBL" id="JABAIL010000005">
    <property type="protein sequence ID" value="NLR92761.1"/>
    <property type="molecule type" value="Genomic_DNA"/>
</dbReference>
<dbReference type="Pfam" id="PF00207">
    <property type="entry name" value="A2M"/>
    <property type="match status" value="1"/>
</dbReference>
<feature type="domain" description="Alpha-2-macroglobulin" evidence="4">
    <location>
        <begin position="1124"/>
        <end position="1213"/>
    </location>
</feature>
<dbReference type="InterPro" id="IPR001599">
    <property type="entry name" value="Macroglobln_a2"/>
</dbReference>
<dbReference type="Gene3D" id="2.60.40.10">
    <property type="entry name" value="Immunoglobulins"/>
    <property type="match status" value="1"/>
</dbReference>
<dbReference type="Pfam" id="PF21142">
    <property type="entry name" value="A2M_bMG2"/>
    <property type="match status" value="1"/>
</dbReference>
<dbReference type="Pfam" id="PF01835">
    <property type="entry name" value="MG2"/>
    <property type="match status" value="1"/>
</dbReference>
<dbReference type="Gene3D" id="2.60.40.1930">
    <property type="match status" value="1"/>
</dbReference>
<dbReference type="InterPro" id="IPR041462">
    <property type="entry name" value="Bact_A2M_MG6"/>
</dbReference>
<dbReference type="InterPro" id="IPR041246">
    <property type="entry name" value="Bact_MG10"/>
</dbReference>
<dbReference type="InterPro" id="IPR013783">
    <property type="entry name" value="Ig-like_fold"/>
</dbReference>
<sequence length="1793" mass="202258">MRRNFIFLCLTLLCFQACNKSSEDSTTTKITYVNFKDEISLKQNLAFTFSEKIREDKVNDWLDESFGYFTITPKVNGKYKWTAKNSLIFSPESGFNPSTQYKLKLSPEAFSKEGLNLEGNELSYSFYTPELSIEESETAWAFGKNNLAVPHVTLKFNYAVSSKEVFEKTTIKAGDKKLKISQYSTGNTDKVVISIDDHNKNNQNTPISITIAQGIKLSKESKGEKAIKVDGFIPKAEELSITSVKGEFEGGENVIVIRSNQSIQTKGIKSLISVSPKIAFEVEKLESGLKLKGDFQAGEEYVVTISKNVKGVFNTTLSEKVKEYVAFGEVTPSIAFLDKNAFYMSSKSEKTVDLKIVNVPRVDIDVYKVYKNNLYSYFDNNQLYQESEYYYSSPSYSKLGDKVFSNHNVYVSDLKSNGHVRTLSLDFLDESRFNGVYVVEVRSSSKRYLVSRKLISISDIGLIAKKGKNNIFVYANSIADATPLPNVNVTLVSSNNQEVYTVKTGNDGIANFLDLDIHTKGFRVEMIYAEKDGDFNYMNFRQTRISTSRFDVGGRYPNSASLMTFIYGDRDLYRPGETVYFKAIVRDQNWDAVADQPIKVKVFLPDGNELFSERATLNSEGTYEGSVKLMDATVTGFYSIEVSTANNVVLASKKVNVEDFMPDRIKVKTKLSKEKYMILDDINLEGTALNLFGPPAANRNYEVDLALSRKYINPKNYSDYDFNLEGNFDLKYNEHLRGGKTDKEGKFTESYKIGKIYDNSGMLNAKLYTTVFDESGRPVRRLNSVLISTQNHYLGIKYGDHYIKTRNRFNVPIIALDPSMNVAQNVSARVELVRHEWHSVMEKTYNNRYRYVSRQKEIKVEEKALKITGKETNYSFFPKESGEYEMRLYLEGSNTYVSRWFYAYGWGSVSSTAFEVDREGRIIIEPEKEIYNIGEKAKVLFKTPFKGKMLVTIEQDEVISHQVIETNNRSASLEIPIVEEHLPNIFVTATLIKGAQDNALPLTVAHGFQPIKVTTKKRNLQLSIEAPKESRSRRSQTIEVQASTEEKDIEVTVAVVDEGILQIKNYKTPNPFDYFYQNRALQVRTYDLYPNIYQFKKQASSFGSDMANLGARANPMTNNRVNLVAFWSGTLKTDSDGKVSFKVDIPEFSGQLRVMAVATKGNSFGSAEKFIKVKDPLVMSTSVPRFLSPNDVNNASIMLANTTKNTVQVKTKVEVSGALTVNAEKLETVSIPANSEKLLYFDLTADNTIGEGKVTVIANALNEDFISETNLNVRPVTALLKSNGSGVLKNSTKKEVNLKEDFIVSSLTGKLILSKSPVIEFAKSLDYLIMYPYGCVEQTTSKVFPQLYLGEISARFDKSDQKANRDYYINEAIRKLQSMQMYSGGLSYWQGGTYVSYWGSVYACHFLMEAKKRGYDVEQKVLNKLWNYISREVKSKKSHTYYLYNANGERIKQTYFDKTSFYGLYVLAEAGKPDVPTMNYFKKNIKSVDNSSKYLLAATYLRTGDMKSFRLLLPSGFGALKGEREFGGSFSSYIRDEALILNALVDTDPQNSQIGVLTKELATAMKGESYLTTQESAFGLMALGKVLSKAKHQDISAKVIVNGKEVGSTTGEDLILSNQVIGNTVNISTTGNGELYYFWELEGVNASGKFKQEDKGLKVRRTYYDRNGNIISSNQFKQNDLIVVEIALQSEKREVENVVVTDMLPAGFEIENPRLGDIPGMSWTKNKASYPQHVDFRDDRVNFFVTANSRQKKFYYVVRAVSKGTFNVGPVSADAMYDASYHSYHGAKKIVID</sequence>
<dbReference type="GO" id="GO:0004866">
    <property type="term" value="F:endopeptidase inhibitor activity"/>
    <property type="evidence" value="ECO:0007669"/>
    <property type="project" value="InterPro"/>
</dbReference>
<reference evidence="5 6" key="1">
    <citation type="submission" date="2020-04" db="EMBL/GenBank/DDBJ databases">
        <title>Flammeovirga sp. SR4, a novel species isolated from seawater.</title>
        <authorList>
            <person name="Wang X."/>
        </authorList>
    </citation>
    <scope>NUCLEOTIDE SEQUENCE [LARGE SCALE GENOMIC DNA]</scope>
    <source>
        <strain evidence="5 6">SR4</strain>
    </source>
</reference>
<dbReference type="InterPro" id="IPR047565">
    <property type="entry name" value="Alpha-macroglob_thiol-ester_cl"/>
</dbReference>
<dbReference type="SUPFAM" id="SSF48239">
    <property type="entry name" value="Terpenoid cyclases/Protein prenyltransferases"/>
    <property type="match status" value="1"/>
</dbReference>
<evidence type="ECO:0000259" key="4">
    <source>
        <dbReference type="SMART" id="SM01360"/>
    </source>
</evidence>
<dbReference type="InterPro" id="IPR041203">
    <property type="entry name" value="Bact_A2M_MG5"/>
</dbReference>
<keyword evidence="2" id="KW-0732">Signal</keyword>
<dbReference type="PANTHER" id="PTHR40094">
    <property type="entry name" value="ALPHA-2-MACROGLOBULIN HOMOLOG"/>
    <property type="match status" value="1"/>
</dbReference>
<accession>A0A7X8XWZ9</accession>
<dbReference type="InterPro" id="IPR051802">
    <property type="entry name" value="YfhM-like"/>
</dbReference>
<dbReference type="PANTHER" id="PTHR40094:SF1">
    <property type="entry name" value="UBIQUITIN DOMAIN-CONTAINING PROTEIN"/>
    <property type="match status" value="1"/>
</dbReference>
<evidence type="ECO:0000313" key="6">
    <source>
        <dbReference type="Proteomes" id="UP000585050"/>
    </source>
</evidence>
<evidence type="ECO:0000313" key="5">
    <source>
        <dbReference type="EMBL" id="NLR92761.1"/>
    </source>
</evidence>
<dbReference type="CDD" id="cd02891">
    <property type="entry name" value="A2M_like"/>
    <property type="match status" value="1"/>
</dbReference>
<dbReference type="RefSeq" id="WP_168883482.1">
    <property type="nucleotide sequence ID" value="NZ_JABAIL010000005.1"/>
</dbReference>
<dbReference type="Pfam" id="PF17973">
    <property type="entry name" value="bMG10"/>
    <property type="match status" value="1"/>
</dbReference>
<dbReference type="Gene3D" id="2.60.40.3710">
    <property type="match status" value="1"/>
</dbReference>
<name>A0A7X8XWZ9_9BACT</name>
<evidence type="ECO:0000256" key="2">
    <source>
        <dbReference type="ARBA" id="ARBA00022729"/>
    </source>
</evidence>
<dbReference type="Pfam" id="PF07703">
    <property type="entry name" value="A2M_BRD"/>
    <property type="match status" value="1"/>
</dbReference>
<comment type="similarity">
    <text evidence="1">Belongs to the protease inhibitor I39 (alpha-2-macroglobulin) family. Bacterial alpha-2-macroglobulin subfamily.</text>
</comment>
<dbReference type="Pfam" id="PF11974">
    <property type="entry name" value="bMG3"/>
    <property type="match status" value="1"/>
</dbReference>
<dbReference type="SMART" id="SM01359">
    <property type="entry name" value="A2M_N_2"/>
    <property type="match status" value="1"/>
</dbReference>
<dbReference type="InterPro" id="IPR049120">
    <property type="entry name" value="A2M_bMG2"/>
</dbReference>
<comment type="caution">
    <text evidence="5">The sequence shown here is derived from an EMBL/GenBank/DDBJ whole genome shotgun (WGS) entry which is preliminary data.</text>
</comment>
<evidence type="ECO:0000259" key="3">
    <source>
        <dbReference type="SMART" id="SM01359"/>
    </source>
</evidence>
<organism evidence="5 6">
    <name type="scientific">Flammeovirga agarivorans</name>
    <dbReference type="NCBI Taxonomy" id="2726742"/>
    <lineage>
        <taxon>Bacteria</taxon>
        <taxon>Pseudomonadati</taxon>
        <taxon>Bacteroidota</taxon>
        <taxon>Cytophagia</taxon>
        <taxon>Cytophagales</taxon>
        <taxon>Flammeovirgaceae</taxon>
        <taxon>Flammeovirga</taxon>
    </lineage>
</organism>
<dbReference type="InterPro" id="IPR002890">
    <property type="entry name" value="MG2"/>
</dbReference>
<evidence type="ECO:0000256" key="1">
    <source>
        <dbReference type="ARBA" id="ARBA00010556"/>
    </source>
</evidence>
<proteinExistence type="inferred from homology"/>
<dbReference type="SMART" id="SM01360">
    <property type="entry name" value="A2M"/>
    <property type="match status" value="1"/>
</dbReference>
<dbReference type="Proteomes" id="UP000585050">
    <property type="component" value="Unassembled WGS sequence"/>
</dbReference>
<gene>
    <name evidence="5" type="ORF">HGP29_16195</name>
</gene>
<dbReference type="Pfam" id="PF17962">
    <property type="entry name" value="bMG6"/>
    <property type="match status" value="1"/>
</dbReference>